<accession>A0ABZ2BNZ5</accession>
<keyword evidence="2" id="KW-1185">Reference proteome</keyword>
<protein>
    <submittedName>
        <fullName evidence="1">Uncharacterized protein</fullName>
    </submittedName>
</protein>
<evidence type="ECO:0000313" key="1">
    <source>
        <dbReference type="EMBL" id="WVX47175.1"/>
    </source>
</evidence>
<evidence type="ECO:0000313" key="2">
    <source>
        <dbReference type="Proteomes" id="UP001318682"/>
    </source>
</evidence>
<dbReference type="Proteomes" id="UP001318682">
    <property type="component" value="Chromosome"/>
</dbReference>
<sequence length="90" mass="10114">MAAVTHVCTIDCVAKMLSEDVELLQAITCNDDNLTHGNIMSVYRGPEETIFTLTDERSEKPRDMIRAAWFHHQKRAPPQEIASAPKIFSA</sequence>
<gene>
    <name evidence="1" type="ORF">ROLI_002400</name>
</gene>
<reference evidence="2" key="1">
    <citation type="submission" date="2024-01" db="EMBL/GenBank/DDBJ databases">
        <title>Roseobacter fucihabitans sp. nov., isolated from the brown alga Fucus spiralis.</title>
        <authorList>
            <person name="Hahnke S."/>
            <person name="Berger M."/>
            <person name="Schlingloff A."/>
            <person name="Athale I."/>
            <person name="Neumann-Schaal M."/>
            <person name="Adenaya A."/>
            <person name="Poehlein A."/>
            <person name="Daniel R."/>
            <person name="Pertersen J."/>
            <person name="Brinkhoff T."/>
        </authorList>
    </citation>
    <scope>NUCLEOTIDE SEQUENCE [LARGE SCALE GENOMIC DNA]</scope>
    <source>
        <strain evidence="2">B14</strain>
    </source>
</reference>
<dbReference type="EMBL" id="CP143423">
    <property type="protein sequence ID" value="WVX47175.1"/>
    <property type="molecule type" value="Genomic_DNA"/>
</dbReference>
<proteinExistence type="predicted"/>
<organism evidence="1 2">
    <name type="scientific">Roseobacter fucihabitans</name>
    <dbReference type="NCBI Taxonomy" id="1537242"/>
    <lineage>
        <taxon>Bacteria</taxon>
        <taxon>Pseudomonadati</taxon>
        <taxon>Pseudomonadota</taxon>
        <taxon>Alphaproteobacteria</taxon>
        <taxon>Rhodobacterales</taxon>
        <taxon>Roseobacteraceae</taxon>
        <taxon>Roseobacter</taxon>
    </lineage>
</organism>
<name>A0ABZ2BNZ5_9RHOB</name>